<organism evidence="1 2">
    <name type="scientific">Cryptotermes secundus</name>
    <dbReference type="NCBI Taxonomy" id="105785"/>
    <lineage>
        <taxon>Eukaryota</taxon>
        <taxon>Metazoa</taxon>
        <taxon>Ecdysozoa</taxon>
        <taxon>Arthropoda</taxon>
        <taxon>Hexapoda</taxon>
        <taxon>Insecta</taxon>
        <taxon>Pterygota</taxon>
        <taxon>Neoptera</taxon>
        <taxon>Polyneoptera</taxon>
        <taxon>Dictyoptera</taxon>
        <taxon>Blattodea</taxon>
        <taxon>Blattoidea</taxon>
        <taxon>Termitoidae</taxon>
        <taxon>Kalotermitidae</taxon>
        <taxon>Cryptotermitinae</taxon>
        <taxon>Cryptotermes</taxon>
    </lineage>
</organism>
<evidence type="ECO:0000313" key="2">
    <source>
        <dbReference type="Proteomes" id="UP000235965"/>
    </source>
</evidence>
<proteinExistence type="predicted"/>
<comment type="caution">
    <text evidence="1">The sequence shown here is derived from an EMBL/GenBank/DDBJ whole genome shotgun (WGS) entry which is preliminary data.</text>
</comment>
<feature type="non-terminal residue" evidence="1">
    <location>
        <position position="1"/>
    </location>
</feature>
<evidence type="ECO:0000313" key="1">
    <source>
        <dbReference type="EMBL" id="PNF27138.1"/>
    </source>
</evidence>
<name>A0A2J7QEX4_9NEOP</name>
<protein>
    <recommendedName>
        <fullName evidence="3">Mos1 transposase HTH domain-containing protein</fullName>
    </recommendedName>
</protein>
<gene>
    <name evidence="1" type="ORF">B7P43_G08559</name>
</gene>
<dbReference type="Proteomes" id="UP000235965">
    <property type="component" value="Unassembled WGS sequence"/>
</dbReference>
<evidence type="ECO:0008006" key="3">
    <source>
        <dbReference type="Google" id="ProtNLM"/>
    </source>
</evidence>
<reference evidence="1 2" key="1">
    <citation type="submission" date="2017-12" db="EMBL/GenBank/DDBJ databases">
        <title>Hemimetabolous genomes reveal molecular basis of termite eusociality.</title>
        <authorList>
            <person name="Harrison M.C."/>
            <person name="Jongepier E."/>
            <person name="Robertson H.M."/>
            <person name="Arning N."/>
            <person name="Bitard-Feildel T."/>
            <person name="Chao H."/>
            <person name="Childers C.P."/>
            <person name="Dinh H."/>
            <person name="Doddapaneni H."/>
            <person name="Dugan S."/>
            <person name="Gowin J."/>
            <person name="Greiner C."/>
            <person name="Han Y."/>
            <person name="Hu H."/>
            <person name="Hughes D.S.T."/>
            <person name="Huylmans A.-K."/>
            <person name="Kemena C."/>
            <person name="Kremer L.P.M."/>
            <person name="Lee S.L."/>
            <person name="Lopez-Ezquerra A."/>
            <person name="Mallet L."/>
            <person name="Monroy-Kuhn J.M."/>
            <person name="Moser A."/>
            <person name="Murali S.C."/>
            <person name="Muzny D.M."/>
            <person name="Otani S."/>
            <person name="Piulachs M.-D."/>
            <person name="Poelchau M."/>
            <person name="Qu J."/>
            <person name="Schaub F."/>
            <person name="Wada-Katsumata A."/>
            <person name="Worley K.C."/>
            <person name="Xie Q."/>
            <person name="Ylla G."/>
            <person name="Poulsen M."/>
            <person name="Gibbs R.A."/>
            <person name="Schal C."/>
            <person name="Richards S."/>
            <person name="Belles X."/>
            <person name="Korb J."/>
            <person name="Bornberg-Bauer E."/>
        </authorList>
    </citation>
    <scope>NUCLEOTIDE SEQUENCE [LARGE SCALE GENOMIC DNA]</scope>
    <source>
        <tissue evidence="1">Whole body</tissue>
    </source>
</reference>
<dbReference type="EMBL" id="NEVH01015305">
    <property type="protein sequence ID" value="PNF27138.1"/>
    <property type="molecule type" value="Genomic_DNA"/>
</dbReference>
<keyword evidence="2" id="KW-1185">Reference proteome</keyword>
<accession>A0A2J7QEX4</accession>
<sequence>EIHCELCAVYDQNAVSEGTVRQWRKMFKGGQTNAHDEERSNDLVDQKFTISELSCEFPQISRTFLYEIITVKLGYHKFCARRVPKMRSKQWIYTYTHSPNKSGKFKETMSDRWPRTFFWARKGGLMVEFMQQRDHKNARGVMWGPM</sequence>
<dbReference type="AlphaFoldDB" id="A0A2J7QEX4"/>
<dbReference type="InParanoid" id="A0A2J7QEX4"/>
<dbReference type="STRING" id="105785.A0A2J7QEX4"/>